<proteinExistence type="predicted"/>
<accession>A0A0P6W292</accession>
<dbReference type="AlphaFoldDB" id="A0A0P6W292"/>
<keyword evidence="2" id="KW-1185">Reference proteome</keyword>
<dbReference type="STRING" id="665126.ABB55_14300"/>
<dbReference type="RefSeq" id="WP_054359404.1">
    <property type="nucleotide sequence ID" value="NZ_LJYW01000001.1"/>
</dbReference>
<evidence type="ECO:0000313" key="2">
    <source>
        <dbReference type="Proteomes" id="UP000048984"/>
    </source>
</evidence>
<evidence type="ECO:0000313" key="1">
    <source>
        <dbReference type="EMBL" id="KPL53239.1"/>
    </source>
</evidence>
<gene>
    <name evidence="1" type="ORF">ABB55_14300</name>
</gene>
<name>A0A0P6W292_9HYPH</name>
<dbReference type="Gene3D" id="1.10.10.2910">
    <property type="match status" value="1"/>
</dbReference>
<reference evidence="1 2" key="1">
    <citation type="submission" date="2015-09" db="EMBL/GenBank/DDBJ databases">
        <authorList>
            <person name="Jackson K.R."/>
            <person name="Lunt B.L."/>
            <person name="Fisher J.N.B."/>
            <person name="Gardner A.V."/>
            <person name="Bailey M.E."/>
            <person name="Deus L.M."/>
            <person name="Earl A.S."/>
            <person name="Gibby P.D."/>
            <person name="Hartmann K.A."/>
            <person name="Liu J.E."/>
            <person name="Manci A.M."/>
            <person name="Nielsen D.A."/>
            <person name="Solomon M.B."/>
            <person name="Breakwell D.P."/>
            <person name="Burnett S.H."/>
            <person name="Grose J.H."/>
        </authorList>
    </citation>
    <scope>NUCLEOTIDE SEQUENCE [LARGE SCALE GENOMIC DNA]</scope>
    <source>
        <strain evidence="1 2">16</strain>
    </source>
</reference>
<dbReference type="Proteomes" id="UP000048984">
    <property type="component" value="Unassembled WGS sequence"/>
</dbReference>
<dbReference type="EMBL" id="LJYW01000001">
    <property type="protein sequence ID" value="KPL53239.1"/>
    <property type="molecule type" value="Genomic_DNA"/>
</dbReference>
<reference evidence="1 2" key="2">
    <citation type="submission" date="2015-10" db="EMBL/GenBank/DDBJ databases">
        <title>Draft Genome Sequence of Prosthecomicrobium hirschii ATCC 27832.</title>
        <authorList>
            <person name="Daniel J."/>
            <person name="Givan S.A."/>
            <person name="Brun Y.V."/>
            <person name="Brown P.J."/>
        </authorList>
    </citation>
    <scope>NUCLEOTIDE SEQUENCE [LARGE SCALE GENOMIC DNA]</scope>
    <source>
        <strain evidence="1 2">16</strain>
    </source>
</reference>
<organism evidence="1 2">
    <name type="scientific">Prosthecodimorpha hirschii</name>
    <dbReference type="NCBI Taxonomy" id="665126"/>
    <lineage>
        <taxon>Bacteria</taxon>
        <taxon>Pseudomonadati</taxon>
        <taxon>Pseudomonadota</taxon>
        <taxon>Alphaproteobacteria</taxon>
        <taxon>Hyphomicrobiales</taxon>
        <taxon>Ancalomicrobiaceae</taxon>
        <taxon>Prosthecodimorpha</taxon>
    </lineage>
</organism>
<sequence>MDETAKSLRKKLTGAGISEAAINAAWPAWWSEAAASSPSAQAELRFTLARRLGLAPKPLLGERVEFVWKENARYKHLADLENDQQGALASFGVAVSQHLAAAAGRAYDLSGVTAPRLREMLLRNSQFITLANLLAFSWGAGVPVAHLKVFPLPAKSMHAMAVRNGGRQAILLGRDASYPAPVAFTLAHEIGHVVLGHVGERGALVDLEDPALGDDGDPDEIAADEFALELLTGSPHPEIEWNIDDFNGAELADAVLRAGPDRRIEPGTLALCVGYKSGRWKSAMSALSRIYPQKKPVWMEVNRLADKELKWDSLSQEQEEYLRLVLGLDV</sequence>
<protein>
    <submittedName>
        <fullName evidence="1">Uncharacterized protein</fullName>
    </submittedName>
</protein>
<comment type="caution">
    <text evidence="1">The sequence shown here is derived from an EMBL/GenBank/DDBJ whole genome shotgun (WGS) entry which is preliminary data.</text>
</comment>